<evidence type="ECO:0000256" key="5">
    <source>
        <dbReference type="SAM" id="MobiDB-lite"/>
    </source>
</evidence>
<dbReference type="InterPro" id="IPR001647">
    <property type="entry name" value="HTH_TetR"/>
</dbReference>
<keyword evidence="8" id="KW-1185">Reference proteome</keyword>
<proteinExistence type="predicted"/>
<feature type="domain" description="HTH tetR-type" evidence="6">
    <location>
        <begin position="30"/>
        <end position="90"/>
    </location>
</feature>
<gene>
    <name evidence="7" type="ORF">ACFPCY_30270</name>
</gene>
<dbReference type="InterPro" id="IPR041347">
    <property type="entry name" value="MftR_C"/>
</dbReference>
<dbReference type="PANTHER" id="PTHR30055">
    <property type="entry name" value="HTH-TYPE TRANSCRIPTIONAL REGULATOR RUTR"/>
    <property type="match status" value="1"/>
</dbReference>
<dbReference type="SUPFAM" id="SSF46689">
    <property type="entry name" value="Homeodomain-like"/>
    <property type="match status" value="1"/>
</dbReference>
<evidence type="ECO:0000313" key="8">
    <source>
        <dbReference type="Proteomes" id="UP001595872"/>
    </source>
</evidence>
<sequence>MANTREAPAHGGSAAAADERALPLRERKRLRTRRTLAETALRLFTAHGFEATTLERLVEEAEVSKSTFFRAFPAKEAVAVEAEAEVWTAYTATLEERRPDGVVLDGLRDALTDAAVALDPDWDRRYVATRKLILATPALLAYVDHHRTGVERQVVACLAGELGLDDGDLRLQVLAELTTTAWSVAARDWVRDDARGGRDLLVQRLHDAFRAIPASLDLRASASSEPPTGR</sequence>
<evidence type="ECO:0000256" key="3">
    <source>
        <dbReference type="ARBA" id="ARBA00023163"/>
    </source>
</evidence>
<comment type="caution">
    <text evidence="7">The sequence shown here is derived from an EMBL/GenBank/DDBJ whole genome shotgun (WGS) entry which is preliminary data.</text>
</comment>
<evidence type="ECO:0000256" key="4">
    <source>
        <dbReference type="PROSITE-ProRule" id="PRU00335"/>
    </source>
</evidence>
<dbReference type="Gene3D" id="1.10.357.10">
    <property type="entry name" value="Tetracycline Repressor, domain 2"/>
    <property type="match status" value="1"/>
</dbReference>
<dbReference type="Pfam" id="PF00440">
    <property type="entry name" value="TetR_N"/>
    <property type="match status" value="1"/>
</dbReference>
<dbReference type="InterPro" id="IPR050109">
    <property type="entry name" value="HTH-type_TetR-like_transc_reg"/>
</dbReference>
<feature type="compositionally biased region" description="Low complexity" evidence="5">
    <location>
        <begin position="1"/>
        <end position="16"/>
    </location>
</feature>
<dbReference type="PANTHER" id="PTHR30055:SF238">
    <property type="entry name" value="MYCOFACTOCIN BIOSYNTHESIS TRANSCRIPTIONAL REGULATOR MFTR-RELATED"/>
    <property type="match status" value="1"/>
</dbReference>
<feature type="DNA-binding region" description="H-T-H motif" evidence="4">
    <location>
        <begin position="53"/>
        <end position="72"/>
    </location>
</feature>
<evidence type="ECO:0000313" key="7">
    <source>
        <dbReference type="EMBL" id="MFC4911624.1"/>
    </source>
</evidence>
<evidence type="ECO:0000256" key="1">
    <source>
        <dbReference type="ARBA" id="ARBA00023015"/>
    </source>
</evidence>
<organism evidence="7 8">
    <name type="scientific">Actinomadura gamaensis</name>
    <dbReference type="NCBI Taxonomy" id="1763541"/>
    <lineage>
        <taxon>Bacteria</taxon>
        <taxon>Bacillati</taxon>
        <taxon>Actinomycetota</taxon>
        <taxon>Actinomycetes</taxon>
        <taxon>Streptosporangiales</taxon>
        <taxon>Thermomonosporaceae</taxon>
        <taxon>Actinomadura</taxon>
    </lineage>
</organism>
<keyword evidence="1" id="KW-0805">Transcription regulation</keyword>
<accession>A0ABV9U750</accession>
<dbReference type="RefSeq" id="WP_378260738.1">
    <property type="nucleotide sequence ID" value="NZ_JBHSIT010000010.1"/>
</dbReference>
<reference evidence="8" key="1">
    <citation type="journal article" date="2019" name="Int. J. Syst. Evol. Microbiol.">
        <title>The Global Catalogue of Microorganisms (GCM) 10K type strain sequencing project: providing services to taxonomists for standard genome sequencing and annotation.</title>
        <authorList>
            <consortium name="The Broad Institute Genomics Platform"/>
            <consortium name="The Broad Institute Genome Sequencing Center for Infectious Disease"/>
            <person name="Wu L."/>
            <person name="Ma J."/>
        </authorList>
    </citation>
    <scope>NUCLEOTIDE SEQUENCE [LARGE SCALE GENOMIC DNA]</scope>
    <source>
        <strain evidence="8">KLKA75</strain>
    </source>
</reference>
<name>A0ABV9U750_9ACTN</name>
<evidence type="ECO:0000256" key="2">
    <source>
        <dbReference type="ARBA" id="ARBA00023125"/>
    </source>
</evidence>
<dbReference type="Proteomes" id="UP001595872">
    <property type="component" value="Unassembled WGS sequence"/>
</dbReference>
<dbReference type="PROSITE" id="PS50977">
    <property type="entry name" value="HTH_TETR_2"/>
    <property type="match status" value="1"/>
</dbReference>
<dbReference type="Pfam" id="PF17754">
    <property type="entry name" value="TetR_C_14"/>
    <property type="match status" value="1"/>
</dbReference>
<keyword evidence="3" id="KW-0804">Transcription</keyword>
<dbReference type="EMBL" id="JBHSIT010000010">
    <property type="protein sequence ID" value="MFC4911624.1"/>
    <property type="molecule type" value="Genomic_DNA"/>
</dbReference>
<dbReference type="InterPro" id="IPR009057">
    <property type="entry name" value="Homeodomain-like_sf"/>
</dbReference>
<dbReference type="Gene3D" id="1.10.10.60">
    <property type="entry name" value="Homeodomain-like"/>
    <property type="match status" value="1"/>
</dbReference>
<keyword evidence="2 4" id="KW-0238">DNA-binding</keyword>
<feature type="region of interest" description="Disordered" evidence="5">
    <location>
        <begin position="1"/>
        <end position="21"/>
    </location>
</feature>
<protein>
    <submittedName>
        <fullName evidence="7">TetR/AcrR family transcriptional regulator</fullName>
    </submittedName>
</protein>
<evidence type="ECO:0000259" key="6">
    <source>
        <dbReference type="PROSITE" id="PS50977"/>
    </source>
</evidence>